<dbReference type="KEGG" id="dmm:dnm_070550"/>
<dbReference type="EMBL" id="CP061800">
    <property type="protein sequence ID" value="QTA90991.1"/>
    <property type="molecule type" value="Genomic_DNA"/>
</dbReference>
<accession>A0A975BSR1</accession>
<evidence type="ECO:0000313" key="2">
    <source>
        <dbReference type="Proteomes" id="UP000663722"/>
    </source>
</evidence>
<proteinExistence type="predicted"/>
<organism evidence="1 2">
    <name type="scientific">Desulfonema magnum</name>
    <dbReference type="NCBI Taxonomy" id="45655"/>
    <lineage>
        <taxon>Bacteria</taxon>
        <taxon>Pseudomonadati</taxon>
        <taxon>Thermodesulfobacteriota</taxon>
        <taxon>Desulfobacteria</taxon>
        <taxon>Desulfobacterales</taxon>
        <taxon>Desulfococcaceae</taxon>
        <taxon>Desulfonema</taxon>
    </lineage>
</organism>
<keyword evidence="2" id="KW-1185">Reference proteome</keyword>
<gene>
    <name evidence="1" type="ORF">dnm_070550</name>
</gene>
<dbReference type="Proteomes" id="UP000663722">
    <property type="component" value="Chromosome"/>
</dbReference>
<evidence type="ECO:0000313" key="1">
    <source>
        <dbReference type="EMBL" id="QTA90991.1"/>
    </source>
</evidence>
<reference evidence="1" key="1">
    <citation type="journal article" date="2021" name="Microb. Physiol.">
        <title>Proteogenomic Insights into the Physiology of Marine, Sulfate-Reducing, Filamentous Desulfonema limicola and Desulfonema magnum.</title>
        <authorList>
            <person name="Schnaars V."/>
            <person name="Wohlbrand L."/>
            <person name="Scheve S."/>
            <person name="Hinrichs C."/>
            <person name="Reinhardt R."/>
            <person name="Rabus R."/>
        </authorList>
    </citation>
    <scope>NUCLEOTIDE SEQUENCE</scope>
    <source>
        <strain evidence="1">4be13</strain>
    </source>
</reference>
<name>A0A975BSR1_9BACT</name>
<sequence>MCLCVFVADFFGCVKGGTHPFFATKARRHKVSRSLSVVPLCLCGFVADFFGCVKGGTHPFFATKARSLTKSFSGSFVSLWLIFSDV</sequence>
<dbReference type="AlphaFoldDB" id="A0A975BSR1"/>
<protein>
    <submittedName>
        <fullName evidence="1">Uncharacterized protein</fullName>
    </submittedName>
</protein>